<dbReference type="InterPro" id="IPR017939">
    <property type="entry name" value="G-Glutamylcylcotransferase"/>
</dbReference>
<accession>A0A329LYC8</accession>
<dbReference type="InterPro" id="IPR038128">
    <property type="entry name" value="Gamma_PGA_hydro_sf"/>
</dbReference>
<dbReference type="Gene3D" id="3.40.630.100">
    <property type="entry name" value="Poly-gamma-glutamate hydrolase, zinc-binding motif"/>
    <property type="match status" value="1"/>
</dbReference>
<evidence type="ECO:0000313" key="5">
    <source>
        <dbReference type="Proteomes" id="UP000250915"/>
    </source>
</evidence>
<dbReference type="OrthoDB" id="141582at2"/>
<dbReference type="InterPro" id="IPR036568">
    <property type="entry name" value="GGCT-like_sf"/>
</dbReference>
<dbReference type="InterPro" id="IPR008585">
    <property type="entry name" value="Gamma_PGA_hydro"/>
</dbReference>
<evidence type="ECO:0000256" key="2">
    <source>
        <dbReference type="PIRSR" id="PIRSR617939-1"/>
    </source>
</evidence>
<reference evidence="4 5" key="1">
    <citation type="submission" date="2018-06" db="EMBL/GenBank/DDBJ databases">
        <title>NTM in soil in Japan.</title>
        <authorList>
            <person name="Ohya K."/>
        </authorList>
    </citation>
    <scope>NUCLEOTIDE SEQUENCE [LARGE SCALE GENOMIC DNA]</scope>
    <source>
        <strain evidence="4 5">GF28</strain>
    </source>
</reference>
<dbReference type="Proteomes" id="UP000250915">
    <property type="component" value="Unassembled WGS sequence"/>
</dbReference>
<dbReference type="RefSeq" id="WP_112632809.1">
    <property type="nucleotide sequence ID" value="NZ_QMEV01000015.1"/>
</dbReference>
<dbReference type="Pfam" id="PF13772">
    <property type="entry name" value="AIG2_2"/>
    <property type="match status" value="1"/>
</dbReference>
<dbReference type="GO" id="GO:0003839">
    <property type="term" value="F:gamma-glutamylcyclotransferase activity"/>
    <property type="evidence" value="ECO:0007669"/>
    <property type="project" value="InterPro"/>
</dbReference>
<evidence type="ECO:0000313" key="4">
    <source>
        <dbReference type="EMBL" id="RAV12242.1"/>
    </source>
</evidence>
<keyword evidence="1" id="KW-0456">Lyase</keyword>
<proteinExistence type="predicted"/>
<dbReference type="Pfam" id="PF05908">
    <property type="entry name" value="Gamma_PGA_hydro"/>
    <property type="match status" value="1"/>
</dbReference>
<feature type="binding site" evidence="3">
    <location>
        <begin position="8"/>
        <end position="13"/>
    </location>
    <ligand>
        <name>substrate</name>
    </ligand>
</feature>
<gene>
    <name evidence="4" type="ORF">DQP57_09940</name>
</gene>
<dbReference type="EMBL" id="QMEV01000015">
    <property type="protein sequence ID" value="RAV12242.1"/>
    <property type="molecule type" value="Genomic_DNA"/>
</dbReference>
<dbReference type="PANTHER" id="PTHR12935:SF0">
    <property type="entry name" value="GAMMA-GLUTAMYLCYCLOTRANSFERASE"/>
    <property type="match status" value="1"/>
</dbReference>
<feature type="active site" description="Proton acceptor" evidence="2">
    <location>
        <position position="77"/>
    </location>
</feature>
<dbReference type="PANTHER" id="PTHR12935">
    <property type="entry name" value="GAMMA-GLUTAMYLCYCLOTRANSFERASE"/>
    <property type="match status" value="1"/>
</dbReference>
<dbReference type="InterPro" id="IPR013024">
    <property type="entry name" value="GGCT-like"/>
</dbReference>
<organism evidence="4 5">
    <name type="scientific">Mycobacterium colombiense</name>
    <dbReference type="NCBI Taxonomy" id="339268"/>
    <lineage>
        <taxon>Bacteria</taxon>
        <taxon>Bacillati</taxon>
        <taxon>Actinomycetota</taxon>
        <taxon>Actinomycetes</taxon>
        <taxon>Mycobacteriales</taxon>
        <taxon>Mycobacteriaceae</taxon>
        <taxon>Mycobacterium</taxon>
        <taxon>Mycobacterium avium complex (MAC)</taxon>
    </lineage>
</organism>
<protein>
    <submittedName>
        <fullName evidence="4">Replication protein</fullName>
    </submittedName>
</protein>
<dbReference type="AlphaFoldDB" id="A0A329LYC8"/>
<feature type="binding site" evidence="3">
    <location>
        <position position="116"/>
    </location>
    <ligand>
        <name>substrate</name>
    </ligand>
</feature>
<dbReference type="SUPFAM" id="SSF110857">
    <property type="entry name" value="Gamma-glutamyl cyclotransferase-like"/>
    <property type="match status" value="1"/>
</dbReference>
<dbReference type="Gene3D" id="3.10.490.10">
    <property type="entry name" value="Gamma-glutamyl cyclotransferase-like"/>
    <property type="match status" value="1"/>
</dbReference>
<evidence type="ECO:0000256" key="3">
    <source>
        <dbReference type="PIRSR" id="PIRSR617939-2"/>
    </source>
</evidence>
<sequence>MPARRHLYFAYGSNLCVRQMAQRCPDAAHPRPAVLADHDWLINQRGVATVEPLAGNRVYGVVWQISDGDLATLDSAEGVPVRYRRDEMTVHTDDGPAPAWVYIDHRVTPGPPRPGYLPKIIDGATQHGLPQRWVDFLRRWDPAGWPRPKASTSRPGPQSLSALLSEPGVTESSQLRSRFGFLAIHGGGLEEMTDVIAERAAEAAGASVYVVRHPDHYPHHLASALFDPAESPLLAEFLDHVDVAVSLHGYGRDGRSTQLLAGGRNRALAAHLTQHIRLAGYQLITDLDDIPPELRGLHPRNPVNRVRGGGTQLELSARVRGISPRSPLPGDDGLSSVTSALIQGLADAARSWSISHR</sequence>
<comment type="caution">
    <text evidence="4">The sequence shown here is derived from an EMBL/GenBank/DDBJ whole genome shotgun (WGS) entry which is preliminary data.</text>
</comment>
<dbReference type="CDD" id="cd06661">
    <property type="entry name" value="GGCT_like"/>
    <property type="match status" value="1"/>
</dbReference>
<name>A0A329LYC8_9MYCO</name>
<evidence type="ECO:0000256" key="1">
    <source>
        <dbReference type="ARBA" id="ARBA00023239"/>
    </source>
</evidence>